<evidence type="ECO:0000259" key="1">
    <source>
        <dbReference type="PROSITE" id="PS50405"/>
    </source>
</evidence>
<evidence type="ECO:0000313" key="2">
    <source>
        <dbReference type="EnsemblProtists" id="PYU1_T006275"/>
    </source>
</evidence>
<dbReference type="PROSITE" id="PS50405">
    <property type="entry name" value="GST_CTER"/>
    <property type="match status" value="1"/>
</dbReference>
<dbReference type="InterPro" id="IPR042450">
    <property type="entry name" value="EEF1E1"/>
</dbReference>
<dbReference type="STRING" id="431595.K3WMT3"/>
<dbReference type="eggNOG" id="KOG0867">
    <property type="taxonomic scope" value="Eukaryota"/>
</dbReference>
<dbReference type="VEuPathDB" id="FungiDB:PYU1_G006263"/>
<dbReference type="InterPro" id="IPR010987">
    <property type="entry name" value="Glutathione-S-Trfase_C-like"/>
</dbReference>
<reference evidence="3" key="2">
    <citation type="submission" date="2010-04" db="EMBL/GenBank/DDBJ databases">
        <authorList>
            <person name="Buell R."/>
            <person name="Hamilton J."/>
            <person name="Hostetler J."/>
        </authorList>
    </citation>
    <scope>NUCLEOTIDE SEQUENCE [LARGE SCALE GENOMIC DNA]</scope>
    <source>
        <strain evidence="3">DAOM:BR144</strain>
    </source>
</reference>
<sequence length="176" mass="19693">MSLSLDQSPDAEFLRFIARFAGVSTGSASSGPIRVRLGKTNELYQVNTIAKYFARQADREAELCGVDAFEKAQISMWLDFASGIAKCPPQASATHWKVLETTLQSKTYFAANRVTLADGALFWVLYDAVRKFTAAQRAEYANLVRWFDQIQHTVGVRGFRDLEVVDLGRKQYALTV</sequence>
<dbReference type="InParanoid" id="K3WMT3"/>
<dbReference type="PANTHER" id="PTHR44490">
    <property type="entry name" value="EUKARYOTIC TRANSLATION ELONGATION FACTOR 1 EPSILON-1"/>
    <property type="match status" value="1"/>
</dbReference>
<dbReference type="HOGENOM" id="CLU_1528061_0_0_1"/>
<reference evidence="3" key="1">
    <citation type="journal article" date="2010" name="Genome Biol.">
        <title>Genome sequence of the necrotrophic plant pathogen Pythium ultimum reveals original pathogenicity mechanisms and effector repertoire.</title>
        <authorList>
            <person name="Levesque C.A."/>
            <person name="Brouwer H."/>
            <person name="Cano L."/>
            <person name="Hamilton J.P."/>
            <person name="Holt C."/>
            <person name="Huitema E."/>
            <person name="Raffaele S."/>
            <person name="Robideau G.P."/>
            <person name="Thines M."/>
            <person name="Win J."/>
            <person name="Zerillo M.M."/>
            <person name="Beakes G.W."/>
            <person name="Boore J.L."/>
            <person name="Busam D."/>
            <person name="Dumas B."/>
            <person name="Ferriera S."/>
            <person name="Fuerstenberg S.I."/>
            <person name="Gachon C.M."/>
            <person name="Gaulin E."/>
            <person name="Govers F."/>
            <person name="Grenville-Briggs L."/>
            <person name="Horner N."/>
            <person name="Hostetler J."/>
            <person name="Jiang R.H."/>
            <person name="Johnson J."/>
            <person name="Krajaejun T."/>
            <person name="Lin H."/>
            <person name="Meijer H.J."/>
            <person name="Moore B."/>
            <person name="Morris P."/>
            <person name="Phuntmart V."/>
            <person name="Puiu D."/>
            <person name="Shetty J."/>
            <person name="Stajich J.E."/>
            <person name="Tripathy S."/>
            <person name="Wawra S."/>
            <person name="van West P."/>
            <person name="Whitty B.R."/>
            <person name="Coutinho P.M."/>
            <person name="Henrissat B."/>
            <person name="Martin F."/>
            <person name="Thomas P.D."/>
            <person name="Tyler B.M."/>
            <person name="De Vries R.P."/>
            <person name="Kamoun S."/>
            <person name="Yandell M."/>
            <person name="Tisserat N."/>
            <person name="Buell C.R."/>
        </authorList>
    </citation>
    <scope>NUCLEOTIDE SEQUENCE</scope>
    <source>
        <strain evidence="3">DAOM:BR144</strain>
    </source>
</reference>
<dbReference type="GO" id="GO:0005634">
    <property type="term" value="C:nucleus"/>
    <property type="evidence" value="ECO:0007669"/>
    <property type="project" value="TreeGrafter"/>
</dbReference>
<dbReference type="PANTHER" id="PTHR44490:SF1">
    <property type="entry name" value="EUKARYOTIC TRANSLATION ELONGATION FACTOR 1 EPSILON-1"/>
    <property type="match status" value="1"/>
</dbReference>
<dbReference type="GO" id="GO:0005737">
    <property type="term" value="C:cytoplasm"/>
    <property type="evidence" value="ECO:0007669"/>
    <property type="project" value="TreeGrafter"/>
</dbReference>
<dbReference type="Proteomes" id="UP000019132">
    <property type="component" value="Unassembled WGS sequence"/>
</dbReference>
<dbReference type="EMBL" id="GL376625">
    <property type="status" value="NOT_ANNOTATED_CDS"/>
    <property type="molecule type" value="Genomic_DNA"/>
</dbReference>
<keyword evidence="3" id="KW-1185">Reference proteome</keyword>
<protein>
    <recommendedName>
        <fullName evidence="1">GST C-terminal domain-containing protein</fullName>
    </recommendedName>
</protein>
<dbReference type="Gene3D" id="1.20.1050.130">
    <property type="match status" value="1"/>
</dbReference>
<dbReference type="GO" id="GO:0017101">
    <property type="term" value="C:aminoacyl-tRNA synthetase multienzyme complex"/>
    <property type="evidence" value="ECO:0007669"/>
    <property type="project" value="InterPro"/>
</dbReference>
<feature type="domain" description="GST C-terminal" evidence="1">
    <location>
        <begin position="39"/>
        <end position="174"/>
    </location>
</feature>
<dbReference type="SUPFAM" id="SSF47616">
    <property type="entry name" value="GST C-terminal domain-like"/>
    <property type="match status" value="1"/>
</dbReference>
<evidence type="ECO:0000313" key="3">
    <source>
        <dbReference type="Proteomes" id="UP000019132"/>
    </source>
</evidence>
<proteinExistence type="predicted"/>
<dbReference type="Pfam" id="PF21972">
    <property type="entry name" value="Arc1p_N_like"/>
    <property type="match status" value="1"/>
</dbReference>
<dbReference type="OMA" id="QVQHTAG"/>
<accession>K3WMT3</accession>
<dbReference type="InterPro" id="IPR036282">
    <property type="entry name" value="Glutathione-S-Trfase_C_sf"/>
</dbReference>
<organism evidence="2 3">
    <name type="scientific">Globisporangium ultimum (strain ATCC 200006 / CBS 805.95 / DAOM BR144)</name>
    <name type="common">Pythium ultimum</name>
    <dbReference type="NCBI Taxonomy" id="431595"/>
    <lineage>
        <taxon>Eukaryota</taxon>
        <taxon>Sar</taxon>
        <taxon>Stramenopiles</taxon>
        <taxon>Oomycota</taxon>
        <taxon>Peronosporomycetes</taxon>
        <taxon>Pythiales</taxon>
        <taxon>Pythiaceae</taxon>
        <taxon>Globisporangium</taxon>
    </lineage>
</organism>
<dbReference type="EnsemblProtists" id="PYU1_T006275">
    <property type="protein sequence ID" value="PYU1_T006275"/>
    <property type="gene ID" value="PYU1_G006263"/>
</dbReference>
<name>K3WMT3_GLOUD</name>
<dbReference type="InterPro" id="IPR053836">
    <property type="entry name" value="Arc1-like_N"/>
</dbReference>
<dbReference type="AlphaFoldDB" id="K3WMT3"/>
<reference evidence="2" key="3">
    <citation type="submission" date="2015-02" db="UniProtKB">
        <authorList>
            <consortium name="EnsemblProtists"/>
        </authorList>
    </citation>
    <scope>IDENTIFICATION</scope>
    <source>
        <strain evidence="2">DAOM BR144</strain>
    </source>
</reference>